<gene>
    <name evidence="1" type="ORF">I553_0711</name>
</gene>
<reference evidence="1" key="1">
    <citation type="submission" date="2014-01" db="EMBL/GenBank/DDBJ databases">
        <authorList>
            <person name="Brown-Elliot B."/>
            <person name="Wallace R."/>
            <person name="Lenaerts A."/>
            <person name="Ordway D."/>
            <person name="DeGroote M.A."/>
            <person name="Parker T."/>
            <person name="Sizemore C."/>
            <person name="Tallon L.J."/>
            <person name="Sadzewicz L.K."/>
            <person name="Sengamalay N."/>
            <person name="Fraser C.M."/>
            <person name="Hine E."/>
            <person name="Shefchek K.A."/>
            <person name="Das S.P."/>
            <person name="Tettelin H."/>
        </authorList>
    </citation>
    <scope>NUCLEOTIDE SEQUENCE [LARGE SCALE GENOMIC DNA]</scope>
    <source>
        <strain evidence="1">4042</strain>
    </source>
</reference>
<dbReference type="AlphaFoldDB" id="X7YKM4"/>
<dbReference type="EMBL" id="JAOB01000093">
    <property type="protein sequence ID" value="EUA07083.1"/>
    <property type="molecule type" value="Genomic_DNA"/>
</dbReference>
<comment type="caution">
    <text evidence="1">The sequence shown here is derived from an EMBL/GenBank/DDBJ whole genome shotgun (WGS) entry which is preliminary data.</text>
</comment>
<accession>X7YKM4</accession>
<protein>
    <submittedName>
        <fullName evidence="1">Uncharacterized protein</fullName>
    </submittedName>
</protein>
<evidence type="ECO:0000313" key="1">
    <source>
        <dbReference type="EMBL" id="EUA07083.1"/>
    </source>
</evidence>
<sequence length="44" mass="5027">MASSWGIEIENLTPPRYGRSTAAPRRSSVRSIHVQFSAWCARHR</sequence>
<organism evidence="1">
    <name type="scientific">Mycobacterium xenopi 4042</name>
    <dbReference type="NCBI Taxonomy" id="1299334"/>
    <lineage>
        <taxon>Bacteria</taxon>
        <taxon>Bacillati</taxon>
        <taxon>Actinomycetota</taxon>
        <taxon>Actinomycetes</taxon>
        <taxon>Mycobacteriales</taxon>
        <taxon>Mycobacteriaceae</taxon>
        <taxon>Mycobacterium</taxon>
    </lineage>
</organism>
<proteinExistence type="predicted"/>
<name>X7YKM4_MYCXE</name>